<dbReference type="RefSeq" id="WP_345402989.1">
    <property type="nucleotide sequence ID" value="NZ_BAABHG010000014.1"/>
</dbReference>
<accession>A0ABW5GF23</accession>
<dbReference type="EMBL" id="JBHUKU010000007">
    <property type="protein sequence ID" value="MFD2459839.1"/>
    <property type="molecule type" value="Genomic_DNA"/>
</dbReference>
<comment type="similarity">
    <text evidence="1">Belongs to the peptidase S1 family.</text>
</comment>
<dbReference type="InterPro" id="IPR018114">
    <property type="entry name" value="TRYPSIN_HIS"/>
</dbReference>
<organism evidence="5 6">
    <name type="scientific">Amycolatopsis samaneae</name>
    <dbReference type="NCBI Taxonomy" id="664691"/>
    <lineage>
        <taxon>Bacteria</taxon>
        <taxon>Bacillati</taxon>
        <taxon>Actinomycetota</taxon>
        <taxon>Actinomycetes</taxon>
        <taxon>Pseudonocardiales</taxon>
        <taxon>Pseudonocardiaceae</taxon>
        <taxon>Amycolatopsis</taxon>
    </lineage>
</organism>
<feature type="signal peptide" evidence="3">
    <location>
        <begin position="1"/>
        <end position="26"/>
    </location>
</feature>
<dbReference type="Proteomes" id="UP001597419">
    <property type="component" value="Unassembled WGS sequence"/>
</dbReference>
<feature type="chain" id="PRO_5046087403" evidence="3">
    <location>
        <begin position="27"/>
        <end position="268"/>
    </location>
</feature>
<keyword evidence="2" id="KW-1015">Disulfide bond</keyword>
<dbReference type="PROSITE" id="PS00134">
    <property type="entry name" value="TRYPSIN_HIS"/>
    <property type="match status" value="1"/>
</dbReference>
<keyword evidence="5" id="KW-0378">Hydrolase</keyword>
<dbReference type="InterPro" id="IPR001254">
    <property type="entry name" value="Trypsin_dom"/>
</dbReference>
<dbReference type="InterPro" id="IPR001314">
    <property type="entry name" value="Peptidase_S1A"/>
</dbReference>
<proteinExistence type="inferred from homology"/>
<evidence type="ECO:0000256" key="2">
    <source>
        <dbReference type="ARBA" id="ARBA00023157"/>
    </source>
</evidence>
<dbReference type="Gene3D" id="2.40.10.10">
    <property type="entry name" value="Trypsin-like serine proteases"/>
    <property type="match status" value="1"/>
</dbReference>
<keyword evidence="3" id="KW-0732">Signal</keyword>
<protein>
    <submittedName>
        <fullName evidence="5">Serine protease</fullName>
    </submittedName>
</protein>
<evidence type="ECO:0000313" key="5">
    <source>
        <dbReference type="EMBL" id="MFD2459839.1"/>
    </source>
</evidence>
<evidence type="ECO:0000313" key="6">
    <source>
        <dbReference type="Proteomes" id="UP001597419"/>
    </source>
</evidence>
<dbReference type="SUPFAM" id="SSF50494">
    <property type="entry name" value="Trypsin-like serine proteases"/>
    <property type="match status" value="1"/>
</dbReference>
<dbReference type="CDD" id="cd00190">
    <property type="entry name" value="Tryp_SPc"/>
    <property type="match status" value="1"/>
</dbReference>
<dbReference type="PANTHER" id="PTHR24276">
    <property type="entry name" value="POLYSERASE-RELATED"/>
    <property type="match status" value="1"/>
</dbReference>
<reference evidence="6" key="1">
    <citation type="journal article" date="2019" name="Int. J. Syst. Evol. Microbiol.">
        <title>The Global Catalogue of Microorganisms (GCM) 10K type strain sequencing project: providing services to taxonomists for standard genome sequencing and annotation.</title>
        <authorList>
            <consortium name="The Broad Institute Genomics Platform"/>
            <consortium name="The Broad Institute Genome Sequencing Center for Infectious Disease"/>
            <person name="Wu L."/>
            <person name="Ma J."/>
        </authorList>
    </citation>
    <scope>NUCLEOTIDE SEQUENCE [LARGE SCALE GENOMIC DNA]</scope>
    <source>
        <strain evidence="6">CGMCC 4.7643</strain>
    </source>
</reference>
<evidence type="ECO:0000256" key="1">
    <source>
        <dbReference type="ARBA" id="ARBA00007664"/>
    </source>
</evidence>
<keyword evidence="5" id="KW-0645">Protease</keyword>
<dbReference type="InterPro" id="IPR050430">
    <property type="entry name" value="Peptidase_S1"/>
</dbReference>
<dbReference type="InterPro" id="IPR043504">
    <property type="entry name" value="Peptidase_S1_PA_chymotrypsin"/>
</dbReference>
<dbReference type="PROSITE" id="PS50240">
    <property type="entry name" value="TRYPSIN_DOM"/>
    <property type="match status" value="1"/>
</dbReference>
<name>A0ABW5GF23_9PSEU</name>
<comment type="caution">
    <text evidence="5">The sequence shown here is derived from an EMBL/GenBank/DDBJ whole genome shotgun (WGS) entry which is preliminary data.</text>
</comment>
<feature type="domain" description="Peptidase S1" evidence="4">
    <location>
        <begin position="38"/>
        <end position="264"/>
    </location>
</feature>
<dbReference type="PRINTS" id="PR00722">
    <property type="entry name" value="CHYMOTRYPSIN"/>
</dbReference>
<evidence type="ECO:0000259" key="4">
    <source>
        <dbReference type="PROSITE" id="PS50240"/>
    </source>
</evidence>
<gene>
    <name evidence="5" type="ORF">ACFSYJ_14585</name>
</gene>
<sequence>MRKRSMVAGLLAASAALLGFVTPAAAAPAPAGGAQPFIIGGGDATETYPFMASMQTKDGQHNCGASLVAEQWLVTAGHCVTNQDDSVEDPAQWQYRIGTTDRTKGGEVVAVDKFVAHPKWSWQGPGNYDIAVAHLAKPVKAAPIAIASAKPKEGAAVREIGWGLTCPTRGCGDAPVKLQQVDTKIAAASACGDFDAKTELCMDNQGGKVSACYGDSGGPAVVKDGDKWALVGATSRGQTANCPEKPGIYTDVTAHADWVKQQVGGGKG</sequence>
<dbReference type="InterPro" id="IPR009003">
    <property type="entry name" value="Peptidase_S1_PA"/>
</dbReference>
<dbReference type="PANTHER" id="PTHR24276:SF98">
    <property type="entry name" value="FI18310P1-RELATED"/>
    <property type="match status" value="1"/>
</dbReference>
<dbReference type="GO" id="GO:0006508">
    <property type="term" value="P:proteolysis"/>
    <property type="evidence" value="ECO:0007669"/>
    <property type="project" value="UniProtKB-KW"/>
</dbReference>
<evidence type="ECO:0000256" key="3">
    <source>
        <dbReference type="SAM" id="SignalP"/>
    </source>
</evidence>
<keyword evidence="6" id="KW-1185">Reference proteome</keyword>
<dbReference type="SMART" id="SM00020">
    <property type="entry name" value="Tryp_SPc"/>
    <property type="match status" value="1"/>
</dbReference>
<dbReference type="Pfam" id="PF00089">
    <property type="entry name" value="Trypsin"/>
    <property type="match status" value="1"/>
</dbReference>
<dbReference type="GO" id="GO:0008233">
    <property type="term" value="F:peptidase activity"/>
    <property type="evidence" value="ECO:0007669"/>
    <property type="project" value="UniProtKB-KW"/>
</dbReference>